<evidence type="ECO:0000313" key="2">
    <source>
        <dbReference type="EMBL" id="AEQ95217.1"/>
    </source>
</evidence>
<name>G7TF49_XANOB</name>
<evidence type="ECO:0000256" key="1">
    <source>
        <dbReference type="SAM" id="MobiDB-lite"/>
    </source>
</evidence>
<dbReference type="HOGENOM" id="CLU_3049372_0_0_6"/>
<evidence type="ECO:0000313" key="3">
    <source>
        <dbReference type="Proteomes" id="UP000008851"/>
    </source>
</evidence>
<organism evidence="2 3">
    <name type="scientific">Xanthomonas oryzae pv. oryzicola (strain BLS256)</name>
    <dbReference type="NCBI Taxonomy" id="383407"/>
    <lineage>
        <taxon>Bacteria</taxon>
        <taxon>Pseudomonadati</taxon>
        <taxon>Pseudomonadota</taxon>
        <taxon>Gammaproteobacteria</taxon>
        <taxon>Lysobacterales</taxon>
        <taxon>Lysobacteraceae</taxon>
        <taxon>Xanthomonas</taxon>
    </lineage>
</organism>
<accession>G7TF49</accession>
<dbReference type="AlphaFoldDB" id="G7TF49"/>
<gene>
    <name evidence="2" type="ORF">XOC_1016</name>
</gene>
<reference evidence="2 3" key="1">
    <citation type="journal article" date="2011" name="J. Bacteriol.">
        <title>Two new complete genome sequences offer insight into host and tissue specificity of plant pathogenic Xanthomonas spp.</title>
        <authorList>
            <person name="Bogdanove A.J."/>
            <person name="Koebnik R."/>
            <person name="Lu H."/>
            <person name="Furutani A."/>
            <person name="Angiuoli S.V."/>
            <person name="Patil P.B."/>
            <person name="Van Sluys M.A."/>
            <person name="Ryan R.P."/>
            <person name="Meyer D.F."/>
            <person name="Han S.W."/>
            <person name="Aparna G."/>
            <person name="Rajaram M."/>
            <person name="Delcher A.L."/>
            <person name="Phillippy A.M."/>
            <person name="Puiu D."/>
            <person name="Schatz M.C."/>
            <person name="Shumway M."/>
            <person name="Sommer D.D."/>
            <person name="Trapnell C."/>
            <person name="Benahmed F."/>
            <person name="Dimitrov G."/>
            <person name="Madupu R."/>
            <person name="Radune D."/>
            <person name="Sullivan S."/>
            <person name="Jha G."/>
            <person name="Ishihara H."/>
            <person name="Lee S.W."/>
            <person name="Pandey A."/>
            <person name="Sharma V."/>
            <person name="Sriariyanun M."/>
            <person name="Szurek B."/>
            <person name="Vera-Cruz C.M."/>
            <person name="Dorman K.S."/>
            <person name="Ronald P.C."/>
            <person name="Verdier V."/>
            <person name="Dow J.M."/>
            <person name="Sonti R.V."/>
            <person name="Tsuge S."/>
            <person name="Brendel V.P."/>
            <person name="Rabinowicz P.D."/>
            <person name="Leach J.E."/>
            <person name="White F.F."/>
            <person name="Salzberg S.L."/>
        </authorList>
    </citation>
    <scope>NUCLEOTIDE SEQUENCE [LARGE SCALE GENOMIC DNA]</scope>
    <source>
        <strain evidence="2 3">BLS256</strain>
    </source>
</reference>
<protein>
    <submittedName>
        <fullName evidence="2">Uncharacterized protein</fullName>
    </submittedName>
</protein>
<feature type="region of interest" description="Disordered" evidence="1">
    <location>
        <begin position="34"/>
        <end position="54"/>
    </location>
</feature>
<dbReference type="Proteomes" id="UP000008851">
    <property type="component" value="Chromosome"/>
</dbReference>
<sequence>MLAPDNRLPIGPGFTRPGFTLLTTRRWPPCGSHCSPAVRQGSEPPTIAASEASA</sequence>
<proteinExistence type="predicted"/>
<dbReference type="KEGG" id="xor:XOC_1016"/>
<dbReference type="EMBL" id="CP003057">
    <property type="protein sequence ID" value="AEQ95217.1"/>
    <property type="molecule type" value="Genomic_DNA"/>
</dbReference>